<proteinExistence type="predicted"/>
<protein>
    <recommendedName>
        <fullName evidence="1">Cytidyltransferase-like domain-containing protein</fullName>
    </recommendedName>
</protein>
<dbReference type="Proteomes" id="UP000193922">
    <property type="component" value="Unassembled WGS sequence"/>
</dbReference>
<keyword evidence="3" id="KW-1185">Reference proteome</keyword>
<dbReference type="Gene3D" id="3.40.50.620">
    <property type="entry name" value="HUPs"/>
    <property type="match status" value="1"/>
</dbReference>
<dbReference type="PANTHER" id="PTHR10695">
    <property type="entry name" value="DEPHOSPHO-COA KINASE-RELATED"/>
    <property type="match status" value="1"/>
</dbReference>
<reference evidence="2 3" key="1">
    <citation type="submission" date="2016-07" db="EMBL/GenBank/DDBJ databases">
        <title>Pervasive Adenine N6-methylation of Active Genes in Fungi.</title>
        <authorList>
            <consortium name="DOE Joint Genome Institute"/>
            <person name="Mondo S.J."/>
            <person name="Dannebaum R.O."/>
            <person name="Kuo R.C."/>
            <person name="Labutti K."/>
            <person name="Haridas S."/>
            <person name="Kuo A."/>
            <person name="Salamov A."/>
            <person name="Ahrendt S.R."/>
            <person name="Lipzen A."/>
            <person name="Sullivan W."/>
            <person name="Andreopoulos W.B."/>
            <person name="Clum A."/>
            <person name="Lindquist E."/>
            <person name="Daum C."/>
            <person name="Ramamoorthy G.K."/>
            <person name="Gryganskyi A."/>
            <person name="Culley D."/>
            <person name="Magnuson J.K."/>
            <person name="James T.Y."/>
            <person name="O'Malley M.A."/>
            <person name="Stajich J.E."/>
            <person name="Spatafora J.W."/>
            <person name="Visel A."/>
            <person name="Grigoriev I.V."/>
        </authorList>
    </citation>
    <scope>NUCLEOTIDE SEQUENCE [LARGE SCALE GENOMIC DNA]</scope>
    <source>
        <strain evidence="2 3">ATCC 12442</strain>
    </source>
</reference>
<evidence type="ECO:0000313" key="3">
    <source>
        <dbReference type="Proteomes" id="UP000193922"/>
    </source>
</evidence>
<dbReference type="RefSeq" id="XP_040740185.1">
    <property type="nucleotide sequence ID" value="XM_040884335.1"/>
</dbReference>
<feature type="domain" description="Cytidyltransferase-like" evidence="1">
    <location>
        <begin position="6"/>
        <end position="41"/>
    </location>
</feature>
<dbReference type="GO" id="GO:0004140">
    <property type="term" value="F:dephospho-CoA kinase activity"/>
    <property type="evidence" value="ECO:0007669"/>
    <property type="project" value="TreeGrafter"/>
</dbReference>
<dbReference type="EMBL" id="MCFD01000017">
    <property type="protein sequence ID" value="ORX66158.1"/>
    <property type="molecule type" value="Genomic_DNA"/>
</dbReference>
<feature type="non-terminal residue" evidence="2">
    <location>
        <position position="1"/>
    </location>
</feature>
<dbReference type="GeneID" id="63800983"/>
<evidence type="ECO:0000313" key="2">
    <source>
        <dbReference type="EMBL" id="ORX66158.1"/>
    </source>
</evidence>
<dbReference type="Pfam" id="PF01467">
    <property type="entry name" value="CTP_transf_like"/>
    <property type="match status" value="1"/>
</dbReference>
<dbReference type="InterPro" id="IPR014729">
    <property type="entry name" value="Rossmann-like_a/b/a_fold"/>
</dbReference>
<dbReference type="OrthoDB" id="330671at2759"/>
<name>A0A1Y1VY03_9FUNG</name>
<dbReference type="AlphaFoldDB" id="A0A1Y1VY03"/>
<dbReference type="InterPro" id="IPR004821">
    <property type="entry name" value="Cyt_trans-like"/>
</dbReference>
<gene>
    <name evidence="2" type="ORF">DL89DRAFT_217540</name>
</gene>
<accession>A0A1Y1VY03</accession>
<dbReference type="GO" id="GO:0015937">
    <property type="term" value="P:coenzyme A biosynthetic process"/>
    <property type="evidence" value="ECO:0007669"/>
    <property type="project" value="TreeGrafter"/>
</dbReference>
<feature type="non-terminal residue" evidence="2">
    <location>
        <position position="129"/>
    </location>
</feature>
<evidence type="ECO:0000259" key="1">
    <source>
        <dbReference type="Pfam" id="PF01467"/>
    </source>
</evidence>
<organism evidence="2 3">
    <name type="scientific">Linderina pennispora</name>
    <dbReference type="NCBI Taxonomy" id="61395"/>
    <lineage>
        <taxon>Eukaryota</taxon>
        <taxon>Fungi</taxon>
        <taxon>Fungi incertae sedis</taxon>
        <taxon>Zoopagomycota</taxon>
        <taxon>Kickxellomycotina</taxon>
        <taxon>Kickxellomycetes</taxon>
        <taxon>Kickxellales</taxon>
        <taxon>Kickxellaceae</taxon>
        <taxon>Linderina</taxon>
    </lineage>
</organism>
<dbReference type="STRING" id="61395.A0A1Y1VY03"/>
<comment type="caution">
    <text evidence="2">The sequence shown here is derived from an EMBL/GenBank/DDBJ whole genome shotgun (WGS) entry which is preliminary data.</text>
</comment>
<sequence length="129" mass="14314">FPHVALGGTFDHLHIGHKILLTAAALTATQKLTIGVSAETLLVKKKYKDYLEPYRARELGVLLFLRRIRKDIIFELEPLYDIYGPTIVDASVAALVVSQETLNGCEVLNDKRGERGMPPMQILAVDLVS</sequence>
<dbReference type="SUPFAM" id="SSF52374">
    <property type="entry name" value="Nucleotidylyl transferase"/>
    <property type="match status" value="1"/>
</dbReference>
<dbReference type="PANTHER" id="PTHR10695:SF46">
    <property type="entry name" value="BIFUNCTIONAL COENZYME A SYNTHASE-RELATED"/>
    <property type="match status" value="1"/>
</dbReference>